<dbReference type="eggNOG" id="ENOG502SICC">
    <property type="taxonomic scope" value="Eukaryota"/>
</dbReference>
<dbReference type="Proteomes" id="UP000001611">
    <property type="component" value="Chromosome 3"/>
</dbReference>
<comment type="similarity">
    <text evidence="1">Belongs to the glycosyltransferase 32 family.</text>
</comment>
<dbReference type="GeneID" id="20706344"/>
<dbReference type="InterPro" id="IPR029044">
    <property type="entry name" value="Nucleotide-diphossugar_trans"/>
</dbReference>
<dbReference type="SUPFAM" id="SSF53448">
    <property type="entry name" value="Nucleotide-diphospho-sugar transferases"/>
    <property type="match status" value="1"/>
</dbReference>
<keyword evidence="4" id="KW-1133">Transmembrane helix</keyword>
<evidence type="ECO:0000313" key="6">
    <source>
        <dbReference type="Proteomes" id="UP000001611"/>
    </source>
</evidence>
<organism evidence="5 6">
    <name type="scientific">Verticillium dahliae (strain VdLs.17 / ATCC MYA-4575 / FGSC 10137)</name>
    <name type="common">Verticillium wilt</name>
    <dbReference type="NCBI Taxonomy" id="498257"/>
    <lineage>
        <taxon>Eukaryota</taxon>
        <taxon>Fungi</taxon>
        <taxon>Dikarya</taxon>
        <taxon>Ascomycota</taxon>
        <taxon>Pezizomycotina</taxon>
        <taxon>Sordariomycetes</taxon>
        <taxon>Hypocreomycetidae</taxon>
        <taxon>Glomerellales</taxon>
        <taxon>Plectosphaerellaceae</taxon>
        <taxon>Verticillium</taxon>
    </lineage>
</organism>
<dbReference type="PANTHER" id="PTHR32385:SF15">
    <property type="entry name" value="INOSITOL PHOSPHOCERAMIDE MANNOSYLTRANSFERASE 1"/>
    <property type="match status" value="1"/>
</dbReference>
<feature type="region of interest" description="Disordered" evidence="3">
    <location>
        <begin position="539"/>
        <end position="568"/>
    </location>
</feature>
<dbReference type="PANTHER" id="PTHR32385">
    <property type="entry name" value="MANNOSYL PHOSPHORYLINOSITOL CERAMIDE SYNTHASE"/>
    <property type="match status" value="1"/>
</dbReference>
<dbReference type="Pfam" id="PF04488">
    <property type="entry name" value="Gly_transf_sug"/>
    <property type="match status" value="1"/>
</dbReference>
<dbReference type="GO" id="GO:0051999">
    <property type="term" value="P:mannosyl-inositol phosphorylceramide biosynthetic process"/>
    <property type="evidence" value="ECO:0007669"/>
    <property type="project" value="TreeGrafter"/>
</dbReference>
<keyword evidence="4" id="KW-0812">Transmembrane</keyword>
<dbReference type="InterPro" id="IPR007577">
    <property type="entry name" value="GlycoTrfase_DXD_sugar-bd_CS"/>
</dbReference>
<evidence type="ECO:0000256" key="4">
    <source>
        <dbReference type="SAM" id="Phobius"/>
    </source>
</evidence>
<evidence type="ECO:0000313" key="5">
    <source>
        <dbReference type="EMBL" id="EGY23443.1"/>
    </source>
</evidence>
<dbReference type="KEGG" id="vda:VDAG_04881"/>
<evidence type="ECO:0000256" key="1">
    <source>
        <dbReference type="ARBA" id="ARBA00009003"/>
    </source>
</evidence>
<dbReference type="GO" id="GO:0016020">
    <property type="term" value="C:membrane"/>
    <property type="evidence" value="ECO:0007669"/>
    <property type="project" value="GOC"/>
</dbReference>
<dbReference type="OrthoDB" id="409543at2759"/>
<sequence length="730" mass="81189">MRLLLQITTRKALLALMLAFVAVVIIHQISYTSDLRLSSRSLRLIDQCYSPNPIQHQDSDTIDSTNVPNLIHQIRKTTDVSSYPAAASHQAWKTTFEPLNYTVKLWTDDDVLALIKARYTWLLSTYEGYGQDIQRADVARLVVVHAEGGIYADLDVHPRSVDAIRCLQQSNMTEVFAPTAGTLSLSNHFFMARKGSQFLQWTLQEAKRRGGPVSSRILLPYLRVFWSTGPIMVTSALKQYAWMYDPATNGLALMEERYSRMVIGHGAGRSWHGSDGRALNYFADHLLINDHDGKPLLPPSVVCDEPEKFVVKDRARNDYAVTGLFRVGCHAQPVEGWTTRAGPELTTLRHCDSWQLLRNLFIQDGQVMLVTDRDKMKSIRGQGHKVARFLPDTMGRMMVTYVLEFMWRDGDSRAWDTTRLSAVMARMLQADIRVRIGVARPIAIKISRRIRGFAMHQMESCIVEEDTGEDDVDIDPLTGEPVECGGSWNIVWDLQATHGSKVARQHYAVHIGTPGNLQPAMNATFRAISGLWHQFLQDEEGQDGETGTKRAGDPVPELSPSQGAKRAKTTTVVARPDLEAAITAGLRKLLGSEATWRSEKQAENTGTSIVVVPFEVLMEDLVGRVTAFGVDCLQYGSALSAGRDGPPRAARLVVVSADLVVQPVKPGTVAAQTVATVQRLSYRMVDQQKGVVYCRSKAQCEAAAEAIGWRFTTAGWTHMHGGSARYGHRY</sequence>
<feature type="transmembrane region" description="Helical" evidence="4">
    <location>
        <begin position="12"/>
        <end position="31"/>
    </location>
</feature>
<proteinExistence type="inferred from homology"/>
<protein>
    <recommendedName>
        <fullName evidence="7">Initiation-specific alpha-1,6-mannosyltransferase</fullName>
    </recommendedName>
</protein>
<dbReference type="InterPro" id="IPR051706">
    <property type="entry name" value="Glycosyltransferase_domain"/>
</dbReference>
<reference evidence="5 6" key="1">
    <citation type="submission" date="2008-03" db="EMBL/GenBank/DDBJ databases">
        <title>The Genome Sequence of Verticillium dahliae VdLs.17.</title>
        <authorList>
            <consortium name="The Broad Institute Genome Sequencing Platform"/>
            <person name="Ma L.-J.J."/>
            <person name="Klosterman S.J."/>
            <person name="Subbarao K."/>
            <person name="Dobinson K."/>
            <person name="Veronese P."/>
            <person name="Kang S."/>
            <person name="Gold S.E."/>
            <person name="Young S."/>
            <person name="Jaffe D."/>
            <person name="Gnerre S."/>
            <person name="Berlin A."/>
            <person name="Heiman D."/>
            <person name="Hepburn T."/>
            <person name="Sykes S."/>
            <person name="Alvarado L."/>
            <person name="Kodira C.D."/>
            <person name="Lander E."/>
            <person name="Galagan J."/>
            <person name="Nusbaum C."/>
            <person name="Birren B."/>
        </authorList>
    </citation>
    <scope>NUCLEOTIDE SEQUENCE [LARGE SCALE GENOMIC DNA]</scope>
    <source>
        <strain evidence="6">VdLs.17 / ATCC MYA-4575 / FGSC 10137</strain>
    </source>
</reference>
<dbReference type="Gene3D" id="3.90.550.20">
    <property type="match status" value="1"/>
</dbReference>
<evidence type="ECO:0000256" key="2">
    <source>
        <dbReference type="ARBA" id="ARBA00022679"/>
    </source>
</evidence>
<dbReference type="HOGENOM" id="CLU_016242_0_0_1"/>
<name>G2X396_VERDV</name>
<dbReference type="InParanoid" id="G2X396"/>
<accession>G2X396</accession>
<evidence type="ECO:0008006" key="7">
    <source>
        <dbReference type="Google" id="ProtNLM"/>
    </source>
</evidence>
<keyword evidence="6" id="KW-1185">Reference proteome</keyword>
<keyword evidence="4" id="KW-0472">Membrane</keyword>
<dbReference type="EMBL" id="DS572702">
    <property type="protein sequence ID" value="EGY23443.1"/>
    <property type="molecule type" value="Genomic_DNA"/>
</dbReference>
<evidence type="ECO:0000256" key="3">
    <source>
        <dbReference type="SAM" id="MobiDB-lite"/>
    </source>
</evidence>
<dbReference type="AlphaFoldDB" id="G2X396"/>
<gene>
    <name evidence="5" type="ORF">VDAG_04881</name>
</gene>
<keyword evidence="2" id="KW-0808">Transferase</keyword>
<dbReference type="RefSeq" id="XP_009652780.1">
    <property type="nucleotide sequence ID" value="XM_009654485.1"/>
</dbReference>
<dbReference type="GO" id="GO:0000030">
    <property type="term" value="F:mannosyltransferase activity"/>
    <property type="evidence" value="ECO:0007669"/>
    <property type="project" value="TreeGrafter"/>
</dbReference>